<dbReference type="AlphaFoldDB" id="A0A183DBS1"/>
<protein>
    <submittedName>
        <fullName evidence="3">NPC1_N domain-containing protein</fullName>
    </submittedName>
</protein>
<dbReference type="EMBL" id="UYRT01014060">
    <property type="protein sequence ID" value="VDK53646.1"/>
    <property type="molecule type" value="Genomic_DNA"/>
</dbReference>
<keyword evidence="2" id="KW-1185">Reference proteome</keyword>
<dbReference type="WBParaSite" id="GPUH_0000617001-mRNA-1">
    <property type="protein sequence ID" value="GPUH_0000617001-mRNA-1"/>
    <property type="gene ID" value="GPUH_0000617001"/>
</dbReference>
<proteinExistence type="predicted"/>
<reference evidence="3" key="1">
    <citation type="submission" date="2016-06" db="UniProtKB">
        <authorList>
            <consortium name="WormBaseParasite"/>
        </authorList>
    </citation>
    <scope>IDENTIFICATION</scope>
</reference>
<evidence type="ECO:0000313" key="2">
    <source>
        <dbReference type="Proteomes" id="UP000271098"/>
    </source>
</evidence>
<evidence type="ECO:0000313" key="1">
    <source>
        <dbReference type="EMBL" id="VDK53646.1"/>
    </source>
</evidence>
<sequence length="104" mass="11484">MQSLDCASKDLVNVAGSAPSLIEQINGGILGLCKPRTESSPCTIYPFIETVTFFDSASGRINCPTDQQVLYDIEPYLQLCIVSNETSNFFPDATLFSQYVLHQR</sequence>
<evidence type="ECO:0000313" key="3">
    <source>
        <dbReference type="WBParaSite" id="GPUH_0000617001-mRNA-1"/>
    </source>
</evidence>
<organism evidence="3">
    <name type="scientific">Gongylonema pulchrum</name>
    <dbReference type="NCBI Taxonomy" id="637853"/>
    <lineage>
        <taxon>Eukaryota</taxon>
        <taxon>Metazoa</taxon>
        <taxon>Ecdysozoa</taxon>
        <taxon>Nematoda</taxon>
        <taxon>Chromadorea</taxon>
        <taxon>Rhabditida</taxon>
        <taxon>Spirurina</taxon>
        <taxon>Spiruromorpha</taxon>
        <taxon>Spiruroidea</taxon>
        <taxon>Gongylonematidae</taxon>
        <taxon>Gongylonema</taxon>
    </lineage>
</organism>
<name>A0A183DBS1_9BILA</name>
<dbReference type="Proteomes" id="UP000271098">
    <property type="component" value="Unassembled WGS sequence"/>
</dbReference>
<reference evidence="1 2" key="2">
    <citation type="submission" date="2018-11" db="EMBL/GenBank/DDBJ databases">
        <authorList>
            <consortium name="Pathogen Informatics"/>
        </authorList>
    </citation>
    <scope>NUCLEOTIDE SEQUENCE [LARGE SCALE GENOMIC DNA]</scope>
</reference>
<gene>
    <name evidence="1" type="ORF">GPUH_LOCUS6161</name>
</gene>
<accession>A0A183DBS1</accession>